<organism evidence="2 3">
    <name type="scientific">Labrys miyagiensis</name>
    <dbReference type="NCBI Taxonomy" id="346912"/>
    <lineage>
        <taxon>Bacteria</taxon>
        <taxon>Pseudomonadati</taxon>
        <taxon>Pseudomonadota</taxon>
        <taxon>Alphaproteobacteria</taxon>
        <taxon>Hyphomicrobiales</taxon>
        <taxon>Xanthobacteraceae</taxon>
        <taxon>Labrys</taxon>
    </lineage>
</organism>
<keyword evidence="1" id="KW-0472">Membrane</keyword>
<keyword evidence="3" id="KW-1185">Reference proteome</keyword>
<reference evidence="3" key="1">
    <citation type="journal article" date="2019" name="Int. J. Syst. Evol. Microbiol.">
        <title>The Global Catalogue of Microorganisms (GCM) 10K type strain sequencing project: providing services to taxonomists for standard genome sequencing and annotation.</title>
        <authorList>
            <consortium name="The Broad Institute Genomics Platform"/>
            <consortium name="The Broad Institute Genome Sequencing Center for Infectious Disease"/>
            <person name="Wu L."/>
            <person name="Ma J."/>
        </authorList>
    </citation>
    <scope>NUCLEOTIDE SEQUENCE [LARGE SCALE GENOMIC DNA]</scope>
    <source>
        <strain evidence="3">NBRC 101365</strain>
    </source>
</reference>
<dbReference type="EMBL" id="BSPC01000034">
    <property type="protein sequence ID" value="GLS20767.1"/>
    <property type="molecule type" value="Genomic_DNA"/>
</dbReference>
<proteinExistence type="predicted"/>
<gene>
    <name evidence="2" type="ORF">GCM10007874_37840</name>
</gene>
<feature type="transmembrane region" description="Helical" evidence="1">
    <location>
        <begin position="12"/>
        <end position="29"/>
    </location>
</feature>
<dbReference type="RefSeq" id="WP_284313848.1">
    <property type="nucleotide sequence ID" value="NZ_BSPC01000034.1"/>
</dbReference>
<comment type="caution">
    <text evidence="2">The sequence shown here is derived from an EMBL/GenBank/DDBJ whole genome shotgun (WGS) entry which is preliminary data.</text>
</comment>
<accession>A0ABQ6CM98</accession>
<sequence>MKSLMNALFNGPAWRTFLLMGMFAGLFAITSYDLLMLFSANFNFITAYGVMALMEGGLRQFVELVISGYLSLAFYILFKGCLYGLLARVAPH</sequence>
<name>A0ABQ6CM98_9HYPH</name>
<evidence type="ECO:0000313" key="2">
    <source>
        <dbReference type="EMBL" id="GLS20767.1"/>
    </source>
</evidence>
<protein>
    <submittedName>
        <fullName evidence="2">Uncharacterized protein</fullName>
    </submittedName>
</protein>
<feature type="transmembrane region" description="Helical" evidence="1">
    <location>
        <begin position="35"/>
        <end position="54"/>
    </location>
</feature>
<evidence type="ECO:0000313" key="3">
    <source>
        <dbReference type="Proteomes" id="UP001156882"/>
    </source>
</evidence>
<keyword evidence="1" id="KW-0812">Transmembrane</keyword>
<feature type="transmembrane region" description="Helical" evidence="1">
    <location>
        <begin position="61"/>
        <end position="86"/>
    </location>
</feature>
<evidence type="ECO:0000256" key="1">
    <source>
        <dbReference type="SAM" id="Phobius"/>
    </source>
</evidence>
<dbReference type="Proteomes" id="UP001156882">
    <property type="component" value="Unassembled WGS sequence"/>
</dbReference>
<keyword evidence="1" id="KW-1133">Transmembrane helix</keyword>